<evidence type="ECO:0000313" key="3">
    <source>
        <dbReference type="Proteomes" id="UP000223968"/>
    </source>
</evidence>
<dbReference type="OrthoDB" id="4186789at2759"/>
<sequence>MATASKHRTPLPKQPLSKPNKNSTPSNPSAQPADLELRSTVLHMTEDIDLEEQKQKEVPVIEFDSSRAPQPFLDGEEALERLNAARKGVAG</sequence>
<feature type="region of interest" description="Disordered" evidence="1">
    <location>
        <begin position="1"/>
        <end position="33"/>
    </location>
</feature>
<evidence type="ECO:0000313" key="2">
    <source>
        <dbReference type="EMBL" id="PGH02154.1"/>
    </source>
</evidence>
<accession>A0A2B7WRZ0</accession>
<feature type="compositionally biased region" description="Polar residues" evidence="1">
    <location>
        <begin position="17"/>
        <end position="30"/>
    </location>
</feature>
<organism evidence="2 3">
    <name type="scientific">Helicocarpus griseus UAMH5409</name>
    <dbReference type="NCBI Taxonomy" id="1447875"/>
    <lineage>
        <taxon>Eukaryota</taxon>
        <taxon>Fungi</taxon>
        <taxon>Dikarya</taxon>
        <taxon>Ascomycota</taxon>
        <taxon>Pezizomycotina</taxon>
        <taxon>Eurotiomycetes</taxon>
        <taxon>Eurotiomycetidae</taxon>
        <taxon>Onygenales</taxon>
        <taxon>Ajellomycetaceae</taxon>
        <taxon>Helicocarpus</taxon>
    </lineage>
</organism>
<evidence type="ECO:0000256" key="1">
    <source>
        <dbReference type="SAM" id="MobiDB-lite"/>
    </source>
</evidence>
<protein>
    <submittedName>
        <fullName evidence="2">Uncharacterized protein</fullName>
    </submittedName>
</protein>
<dbReference type="Proteomes" id="UP000223968">
    <property type="component" value="Unassembled WGS sequence"/>
</dbReference>
<name>A0A2B7WRZ0_9EURO</name>
<dbReference type="AlphaFoldDB" id="A0A2B7WRZ0"/>
<keyword evidence="3" id="KW-1185">Reference proteome</keyword>
<comment type="caution">
    <text evidence="2">The sequence shown here is derived from an EMBL/GenBank/DDBJ whole genome shotgun (WGS) entry which is preliminary data.</text>
</comment>
<proteinExistence type="predicted"/>
<reference evidence="2 3" key="1">
    <citation type="submission" date="2017-10" db="EMBL/GenBank/DDBJ databases">
        <title>Comparative genomics in systemic dimorphic fungi from Ajellomycetaceae.</title>
        <authorList>
            <person name="Munoz J.F."/>
            <person name="Mcewen J.G."/>
            <person name="Clay O.K."/>
            <person name="Cuomo C.A."/>
        </authorList>
    </citation>
    <scope>NUCLEOTIDE SEQUENCE [LARGE SCALE GENOMIC DNA]</scope>
    <source>
        <strain evidence="2 3">UAMH5409</strain>
    </source>
</reference>
<gene>
    <name evidence="2" type="ORF">AJ79_07700</name>
</gene>
<feature type="compositionally biased region" description="Basic residues" evidence="1">
    <location>
        <begin position="1"/>
        <end position="10"/>
    </location>
</feature>
<dbReference type="EMBL" id="PDNB01000162">
    <property type="protein sequence ID" value="PGH02154.1"/>
    <property type="molecule type" value="Genomic_DNA"/>
</dbReference>